<dbReference type="InterPro" id="IPR005502">
    <property type="entry name" value="Ribosyl_crysJ1"/>
</dbReference>
<evidence type="ECO:0000256" key="2">
    <source>
        <dbReference type="SAM" id="MobiDB-lite"/>
    </source>
</evidence>
<keyword evidence="1" id="KW-0479">Metal-binding</keyword>
<proteinExistence type="predicted"/>
<feature type="compositionally biased region" description="Basic and acidic residues" evidence="2">
    <location>
        <begin position="20"/>
        <end position="32"/>
    </location>
</feature>
<dbReference type="PANTHER" id="PTHR16222:SF28">
    <property type="entry name" value="ADP-RIBOSYLGLYCOHYDROLASE"/>
    <property type="match status" value="1"/>
</dbReference>
<protein>
    <recommendedName>
        <fullName evidence="4">ADP-ribosylglycohydrolase</fullName>
    </recommendedName>
</protein>
<feature type="region of interest" description="Disordered" evidence="2">
    <location>
        <begin position="1"/>
        <end position="36"/>
    </location>
</feature>
<accession>A0A7S4I2W4</accession>
<name>A0A7S4I2W4_9STRA</name>
<dbReference type="InterPro" id="IPR050792">
    <property type="entry name" value="ADP-ribosylglycohydrolase"/>
</dbReference>
<dbReference type="AlphaFoldDB" id="A0A7S4I2W4"/>
<feature type="binding site" evidence="1">
    <location>
        <position position="202"/>
    </location>
    <ligand>
        <name>Mg(2+)</name>
        <dbReference type="ChEBI" id="CHEBI:18420"/>
        <label>1</label>
    </ligand>
</feature>
<dbReference type="GO" id="GO:0046872">
    <property type="term" value="F:metal ion binding"/>
    <property type="evidence" value="ECO:0007669"/>
    <property type="project" value="UniProtKB-KW"/>
</dbReference>
<reference evidence="3" key="1">
    <citation type="submission" date="2021-01" db="EMBL/GenBank/DDBJ databases">
        <authorList>
            <person name="Corre E."/>
            <person name="Pelletier E."/>
            <person name="Niang G."/>
            <person name="Scheremetjew M."/>
            <person name="Finn R."/>
            <person name="Kale V."/>
            <person name="Holt S."/>
            <person name="Cochrane G."/>
            <person name="Meng A."/>
            <person name="Brown T."/>
            <person name="Cohen L."/>
        </authorList>
    </citation>
    <scope>NUCLEOTIDE SEQUENCE</scope>
    <source>
        <strain evidence="3">Isolate 1302-5</strain>
    </source>
</reference>
<feature type="binding site" evidence="1">
    <location>
        <position position="200"/>
    </location>
    <ligand>
        <name>Mg(2+)</name>
        <dbReference type="ChEBI" id="CHEBI:18420"/>
        <label>1</label>
    </ligand>
</feature>
<sequence length="439" mass="48069">MVPPTPTRRHADTPTVDCRLPTRHEDREDGAHRLHRPSSHTERILITIAISLTCTLAFENMGTAASRENYDVSSDLRILGSPEALPENKTVAFERLRSHFVREITAKDLLEACAAVEEQRFPLWPKPPEGCSRLPPSRLADRVRGLVFGCALGDSMGLATEFLSKKDAAAFYGEDFDYCPRPSKTYPDTHRLMWRAGDWTDDTDQLVLVMQSLLQCIGAPDDDDESRGTERDFARRMTTWAKSGFAELGDESGAGVGRQTKAALNKQDFTDDPLRASRDVWEASGRTSAANGAVMRTAITGVPFFWDMDRCAGLTSIMCRTTHADPRCVASCTFVAACVALLLQGIDEGDREEAAGAGGTDAIMDAALAAAVKETERYCSSDLGMDSAPCIAELRSFLTKARGADDDISRLDVGERARIGYTHKCLSAGVWDLQSEEGF</sequence>
<evidence type="ECO:0008006" key="4">
    <source>
        <dbReference type="Google" id="ProtNLM"/>
    </source>
</evidence>
<evidence type="ECO:0000313" key="3">
    <source>
        <dbReference type="EMBL" id="CAE2217032.1"/>
    </source>
</evidence>
<dbReference type="Gene3D" id="1.10.4080.10">
    <property type="entry name" value="ADP-ribosylation/Crystallin J1"/>
    <property type="match status" value="1"/>
</dbReference>
<comment type="cofactor">
    <cofactor evidence="1">
        <name>Mg(2+)</name>
        <dbReference type="ChEBI" id="CHEBI:18420"/>
    </cofactor>
    <text evidence="1">Binds 2 magnesium ions per subunit.</text>
</comment>
<organism evidence="3">
    <name type="scientific">Odontella aurita</name>
    <dbReference type="NCBI Taxonomy" id="265563"/>
    <lineage>
        <taxon>Eukaryota</taxon>
        <taxon>Sar</taxon>
        <taxon>Stramenopiles</taxon>
        <taxon>Ochrophyta</taxon>
        <taxon>Bacillariophyta</taxon>
        <taxon>Mediophyceae</taxon>
        <taxon>Biddulphiophycidae</taxon>
        <taxon>Eupodiscales</taxon>
        <taxon>Odontellaceae</taxon>
        <taxon>Odontella</taxon>
    </lineage>
</organism>
<dbReference type="Pfam" id="PF03747">
    <property type="entry name" value="ADP_ribosyl_GH"/>
    <property type="match status" value="1"/>
</dbReference>
<dbReference type="EMBL" id="HBKQ01010144">
    <property type="protein sequence ID" value="CAE2217032.1"/>
    <property type="molecule type" value="Transcribed_RNA"/>
</dbReference>
<keyword evidence="1" id="KW-0460">Magnesium</keyword>
<evidence type="ECO:0000256" key="1">
    <source>
        <dbReference type="PIRSR" id="PIRSR605502-1"/>
    </source>
</evidence>
<dbReference type="SUPFAM" id="SSF101478">
    <property type="entry name" value="ADP-ribosylglycohydrolase"/>
    <property type="match status" value="1"/>
</dbReference>
<feature type="binding site" evidence="1">
    <location>
        <position position="201"/>
    </location>
    <ligand>
        <name>Mg(2+)</name>
        <dbReference type="ChEBI" id="CHEBI:18420"/>
        <label>1</label>
    </ligand>
</feature>
<gene>
    <name evidence="3" type="ORF">OAUR00152_LOCUS6861</name>
</gene>
<dbReference type="PANTHER" id="PTHR16222">
    <property type="entry name" value="ADP-RIBOSYLGLYCOHYDROLASE"/>
    <property type="match status" value="1"/>
</dbReference>
<dbReference type="InterPro" id="IPR036705">
    <property type="entry name" value="Ribosyl_crysJ1_sf"/>
</dbReference>